<proteinExistence type="predicted"/>
<dbReference type="RefSeq" id="XP_023630920.1">
    <property type="nucleotide sequence ID" value="XM_023775152.1"/>
</dbReference>
<reference evidence="2 3" key="1">
    <citation type="submission" date="2016-03" db="EMBL/GenBank/DDBJ databases">
        <authorList>
            <person name="Ploux O."/>
        </authorList>
    </citation>
    <scope>NUCLEOTIDE SEQUENCE [LARGE SCALE GENOMIC DNA]</scope>
    <source>
        <strain evidence="2 3">URUG2</strain>
    </source>
</reference>
<feature type="region of interest" description="Disordered" evidence="1">
    <location>
        <begin position="347"/>
        <end position="421"/>
    </location>
</feature>
<feature type="compositionally biased region" description="Basic and acidic residues" evidence="1">
    <location>
        <begin position="626"/>
        <end position="648"/>
    </location>
</feature>
<name>A0A2D3V487_9PEZI</name>
<feature type="region of interest" description="Disordered" evidence="1">
    <location>
        <begin position="625"/>
        <end position="661"/>
    </location>
</feature>
<feature type="region of interest" description="Disordered" evidence="1">
    <location>
        <begin position="102"/>
        <end position="145"/>
    </location>
</feature>
<evidence type="ECO:0000313" key="2">
    <source>
        <dbReference type="EMBL" id="CZT24196.1"/>
    </source>
</evidence>
<accession>A0A2D3V487</accession>
<organism evidence="2 3">
    <name type="scientific">Ramularia collo-cygni</name>
    <dbReference type="NCBI Taxonomy" id="112498"/>
    <lineage>
        <taxon>Eukaryota</taxon>
        <taxon>Fungi</taxon>
        <taxon>Dikarya</taxon>
        <taxon>Ascomycota</taxon>
        <taxon>Pezizomycotina</taxon>
        <taxon>Dothideomycetes</taxon>
        <taxon>Dothideomycetidae</taxon>
        <taxon>Mycosphaerellales</taxon>
        <taxon>Mycosphaerellaceae</taxon>
        <taxon>Ramularia</taxon>
    </lineage>
</organism>
<keyword evidence="3" id="KW-1185">Reference proteome</keyword>
<protein>
    <submittedName>
        <fullName evidence="2">Uncharacterized protein</fullName>
    </submittedName>
</protein>
<evidence type="ECO:0000313" key="3">
    <source>
        <dbReference type="Proteomes" id="UP000225277"/>
    </source>
</evidence>
<dbReference type="Proteomes" id="UP000225277">
    <property type="component" value="Unassembled WGS sequence"/>
</dbReference>
<dbReference type="AlphaFoldDB" id="A0A2D3V487"/>
<dbReference type="EMBL" id="FJUY01000020">
    <property type="protein sequence ID" value="CZT24196.1"/>
    <property type="molecule type" value="Genomic_DNA"/>
</dbReference>
<evidence type="ECO:0000256" key="1">
    <source>
        <dbReference type="SAM" id="MobiDB-lite"/>
    </source>
</evidence>
<sequence length="661" mass="71590">MDQYTGFQDQADSEFVTGPNMASFSGAGEDIRHQPPAPRIQDAAAIIGAGGSQGHRALIGHFQPPFRSQAPVRMASTQNEALRGMHSIENSLQGNGMHSQLFHPDAGQGFAPSPSQHSSPFTGDGSLAHPFHISRSSPIPEVSVRPTATPASAFLRRFGTLAHLCEKQQTLTEGNTYRSAAKVYFYASAGRALWRSYDADTRYALSNGWDMDEAASHFLVEATDVLTAMRKRLHDVHGTDRSSKPMYYNQPSSPDAANVKEYLFDQLLAKAKDGYPATDHFGIPVEAQVAVEQVLTDPESLGVDAAYIMCLVRVLDPGSSLLIVSGSTMSGFAAILEKQLIEDGFVPSSQPTTRSARGRSLVPPWKQNIPPAAHDSSSGHREIQASPNQMNPQPAMGTDPGPSISVSTSQSAPVNLPPPPAPTIPIPAPAVIAPPPPVAYINGLGPVPQTRPITRAQAVQEYLSRFEKPVNPQLKVKESNAKQAADLANVTQNFDFWADTLYEAMRTAVPGTSRSQTTATNRLEKALAGCMPHISPAELGKRVTAQIVNVVIDLHTNGTELTTAEQVRITSRSDDETKPKDLAWNIQDRLGEIAYGLKHYKLMAADAVDDSRYVHRLAWAPTSSRAMKEMHGKSNDTKAQTKIDRDKQLNIPAGQRRGPRT</sequence>
<feature type="region of interest" description="Disordered" evidence="1">
    <location>
        <begin position="1"/>
        <end position="35"/>
    </location>
</feature>
<dbReference type="GeneID" id="35604973"/>
<gene>
    <name evidence="2" type="ORF">RCC_09913</name>
</gene>
<feature type="compositionally biased region" description="Polar residues" evidence="1">
    <location>
        <begin position="1"/>
        <end position="10"/>
    </location>
</feature>